<name>A0AAN6V5I2_9PEZI</name>
<accession>A0AAN6V5I2</accession>
<proteinExistence type="predicted"/>
<evidence type="ECO:0000313" key="4">
    <source>
        <dbReference type="EMBL" id="KAK4145165.1"/>
    </source>
</evidence>
<keyword evidence="2 3" id="KW-0040">ANK repeat</keyword>
<dbReference type="SUPFAM" id="SSF48403">
    <property type="entry name" value="Ankyrin repeat"/>
    <property type="match status" value="1"/>
</dbReference>
<dbReference type="PROSITE" id="PS50297">
    <property type="entry name" value="ANK_REP_REGION"/>
    <property type="match status" value="2"/>
</dbReference>
<dbReference type="GeneID" id="87813354"/>
<evidence type="ECO:0000256" key="2">
    <source>
        <dbReference type="ARBA" id="ARBA00023043"/>
    </source>
</evidence>
<dbReference type="InterPro" id="IPR002110">
    <property type="entry name" value="Ankyrin_rpt"/>
</dbReference>
<sequence>MLLHHAGSSRLNDLNPANRQTGLIHEAASGNSVWVVEELVRRGADPNLRSGPAVGSLPALVYHILQRHLDTAKALLHNGADPTEQNPTGMDCVLAASRSGCSSFLEELARADGEYSWRIDSRRTCTFPRDRVRPHASSISGLGALHLGAYLGHVDCLRFYLDRQLPVLEEIDCLTSDGHTPLLAAAVAGRVREVDYLCRKGVQIDFQYPTTGKTASHLAALEHAVRSGHLELCKEVRARGCPLDVDLACGGCSPLILATRNGKFDIVRWLLENGASTTKISCRRRPYVDHNHSRIVFYLSERPTWKERNTGG</sequence>
<organism evidence="4 5">
    <name type="scientific">Dichotomopilus funicola</name>
    <dbReference type="NCBI Taxonomy" id="1934379"/>
    <lineage>
        <taxon>Eukaryota</taxon>
        <taxon>Fungi</taxon>
        <taxon>Dikarya</taxon>
        <taxon>Ascomycota</taxon>
        <taxon>Pezizomycotina</taxon>
        <taxon>Sordariomycetes</taxon>
        <taxon>Sordariomycetidae</taxon>
        <taxon>Sordariales</taxon>
        <taxon>Chaetomiaceae</taxon>
        <taxon>Dichotomopilus</taxon>
    </lineage>
</organism>
<dbReference type="EMBL" id="MU853571">
    <property type="protein sequence ID" value="KAK4145165.1"/>
    <property type="molecule type" value="Genomic_DNA"/>
</dbReference>
<comment type="caution">
    <text evidence="4">The sequence shown here is derived from an EMBL/GenBank/DDBJ whole genome shotgun (WGS) entry which is preliminary data.</text>
</comment>
<feature type="repeat" description="ANK" evidence="3">
    <location>
        <begin position="250"/>
        <end position="282"/>
    </location>
</feature>
<feature type="repeat" description="ANK" evidence="3">
    <location>
        <begin position="177"/>
        <end position="209"/>
    </location>
</feature>
<dbReference type="SMART" id="SM00248">
    <property type="entry name" value="ANK"/>
    <property type="match status" value="6"/>
</dbReference>
<evidence type="ECO:0000256" key="1">
    <source>
        <dbReference type="ARBA" id="ARBA00022737"/>
    </source>
</evidence>
<gene>
    <name evidence="4" type="ORF">C8A04DRAFT_10868</name>
</gene>
<evidence type="ECO:0000313" key="5">
    <source>
        <dbReference type="Proteomes" id="UP001302676"/>
    </source>
</evidence>
<dbReference type="AlphaFoldDB" id="A0AAN6V5I2"/>
<dbReference type="PANTHER" id="PTHR24198:SF165">
    <property type="entry name" value="ANKYRIN REPEAT-CONTAINING PROTEIN-RELATED"/>
    <property type="match status" value="1"/>
</dbReference>
<reference evidence="4" key="1">
    <citation type="journal article" date="2023" name="Mol. Phylogenet. Evol.">
        <title>Genome-scale phylogeny and comparative genomics of the fungal order Sordariales.</title>
        <authorList>
            <person name="Hensen N."/>
            <person name="Bonometti L."/>
            <person name="Westerberg I."/>
            <person name="Brannstrom I.O."/>
            <person name="Guillou S."/>
            <person name="Cros-Aarteil S."/>
            <person name="Calhoun S."/>
            <person name="Haridas S."/>
            <person name="Kuo A."/>
            <person name="Mondo S."/>
            <person name="Pangilinan J."/>
            <person name="Riley R."/>
            <person name="LaButti K."/>
            <person name="Andreopoulos B."/>
            <person name="Lipzen A."/>
            <person name="Chen C."/>
            <person name="Yan M."/>
            <person name="Daum C."/>
            <person name="Ng V."/>
            <person name="Clum A."/>
            <person name="Steindorff A."/>
            <person name="Ohm R.A."/>
            <person name="Martin F."/>
            <person name="Silar P."/>
            <person name="Natvig D.O."/>
            <person name="Lalanne C."/>
            <person name="Gautier V."/>
            <person name="Ament-Velasquez S.L."/>
            <person name="Kruys A."/>
            <person name="Hutchinson M.I."/>
            <person name="Powell A.J."/>
            <person name="Barry K."/>
            <person name="Miller A.N."/>
            <person name="Grigoriev I.V."/>
            <person name="Debuchy R."/>
            <person name="Gladieux P."/>
            <person name="Hiltunen Thoren M."/>
            <person name="Johannesson H."/>
        </authorList>
    </citation>
    <scope>NUCLEOTIDE SEQUENCE</scope>
    <source>
        <strain evidence="4">CBS 141.50</strain>
    </source>
</reference>
<dbReference type="Gene3D" id="1.25.40.20">
    <property type="entry name" value="Ankyrin repeat-containing domain"/>
    <property type="match status" value="1"/>
</dbReference>
<reference evidence="4" key="2">
    <citation type="submission" date="2023-05" db="EMBL/GenBank/DDBJ databases">
        <authorList>
            <consortium name="Lawrence Berkeley National Laboratory"/>
            <person name="Steindorff A."/>
            <person name="Hensen N."/>
            <person name="Bonometti L."/>
            <person name="Westerberg I."/>
            <person name="Brannstrom I.O."/>
            <person name="Guillou S."/>
            <person name="Cros-Aarteil S."/>
            <person name="Calhoun S."/>
            <person name="Haridas S."/>
            <person name="Kuo A."/>
            <person name="Mondo S."/>
            <person name="Pangilinan J."/>
            <person name="Riley R."/>
            <person name="Labutti K."/>
            <person name="Andreopoulos B."/>
            <person name="Lipzen A."/>
            <person name="Chen C."/>
            <person name="Yanf M."/>
            <person name="Daum C."/>
            <person name="Ng V."/>
            <person name="Clum A."/>
            <person name="Ohm R."/>
            <person name="Martin F."/>
            <person name="Silar P."/>
            <person name="Natvig D."/>
            <person name="Lalanne C."/>
            <person name="Gautier V."/>
            <person name="Ament-Velasquez S.L."/>
            <person name="Kruys A."/>
            <person name="Hutchinson M.I."/>
            <person name="Powell A.J."/>
            <person name="Barry K."/>
            <person name="Miller A.N."/>
            <person name="Grigoriev I.V."/>
            <person name="Debuchy R."/>
            <person name="Gladieux P."/>
            <person name="Thoren M.H."/>
            <person name="Johannesson H."/>
        </authorList>
    </citation>
    <scope>NUCLEOTIDE SEQUENCE</scope>
    <source>
        <strain evidence="4">CBS 141.50</strain>
    </source>
</reference>
<dbReference type="Pfam" id="PF12796">
    <property type="entry name" value="Ank_2"/>
    <property type="match status" value="1"/>
</dbReference>
<keyword evidence="5" id="KW-1185">Reference proteome</keyword>
<protein>
    <submittedName>
        <fullName evidence="4">Ankyrin repeat-containing domain protein</fullName>
    </submittedName>
</protein>
<dbReference type="RefSeq" id="XP_062638536.1">
    <property type="nucleotide sequence ID" value="XM_062776741.1"/>
</dbReference>
<dbReference type="InterPro" id="IPR036770">
    <property type="entry name" value="Ankyrin_rpt-contain_sf"/>
</dbReference>
<keyword evidence="1" id="KW-0677">Repeat</keyword>
<dbReference type="PROSITE" id="PS50088">
    <property type="entry name" value="ANK_REPEAT"/>
    <property type="match status" value="2"/>
</dbReference>
<dbReference type="Proteomes" id="UP001302676">
    <property type="component" value="Unassembled WGS sequence"/>
</dbReference>
<evidence type="ECO:0000256" key="3">
    <source>
        <dbReference type="PROSITE-ProRule" id="PRU00023"/>
    </source>
</evidence>
<dbReference type="PANTHER" id="PTHR24198">
    <property type="entry name" value="ANKYRIN REPEAT AND PROTEIN KINASE DOMAIN-CONTAINING PROTEIN"/>
    <property type="match status" value="1"/>
</dbReference>